<reference evidence="2" key="1">
    <citation type="journal article" date="2012" name="Proc. Natl. Acad. Sci. U.S.A.">
        <title>Antigenic diversity is generated by distinct evolutionary mechanisms in African trypanosome species.</title>
        <authorList>
            <person name="Jackson A.P."/>
            <person name="Berry A."/>
            <person name="Aslett M."/>
            <person name="Allison H.C."/>
            <person name="Burton P."/>
            <person name="Vavrova-Anderson J."/>
            <person name="Brown R."/>
            <person name="Browne H."/>
            <person name="Corton N."/>
            <person name="Hauser H."/>
            <person name="Gamble J."/>
            <person name="Gilderthorp R."/>
            <person name="Marcello L."/>
            <person name="McQuillan J."/>
            <person name="Otto T.D."/>
            <person name="Quail M.A."/>
            <person name="Sanders M.J."/>
            <person name="van Tonder A."/>
            <person name="Ginger M.L."/>
            <person name="Field M.C."/>
            <person name="Barry J.D."/>
            <person name="Hertz-Fowler C."/>
            <person name="Berriman M."/>
        </authorList>
    </citation>
    <scope>NUCLEOTIDE SEQUENCE</scope>
    <source>
        <strain evidence="2">IL3000</strain>
    </source>
</reference>
<dbReference type="EMBL" id="HE575321">
    <property type="protein sequence ID" value="CCC92321.1"/>
    <property type="molecule type" value="Genomic_DNA"/>
</dbReference>
<evidence type="ECO:0000256" key="1">
    <source>
        <dbReference type="SAM" id="Phobius"/>
    </source>
</evidence>
<proteinExistence type="predicted"/>
<protein>
    <submittedName>
        <fullName evidence="2">Uncharacterized protein</fullName>
    </submittedName>
</protein>
<evidence type="ECO:0000313" key="2">
    <source>
        <dbReference type="EMBL" id="CCC92321.1"/>
    </source>
</evidence>
<organism evidence="2">
    <name type="scientific">Trypanosoma congolense (strain IL3000)</name>
    <dbReference type="NCBI Taxonomy" id="1068625"/>
    <lineage>
        <taxon>Eukaryota</taxon>
        <taxon>Discoba</taxon>
        <taxon>Euglenozoa</taxon>
        <taxon>Kinetoplastea</taxon>
        <taxon>Metakinetoplastina</taxon>
        <taxon>Trypanosomatida</taxon>
        <taxon>Trypanosomatidae</taxon>
        <taxon>Trypanosoma</taxon>
        <taxon>Nannomonas</taxon>
    </lineage>
</organism>
<sequence>MLSRSVCLCAPFSSGLRSFFGRYPRNGGEFLANMLVGHNVFIADQPRKYDVHSARHFSLIESLTIVPLFTLSMVHYFSTFLLFPGRSAMVTVLMTQLTHKAEGEQRWLNVLSEKSPGDAILWRVAMLLSHIVLFPIFLILSAAAPQLTHATLERANEILYQKYACISKGAPPFVEKCMEDARSAASYHSQQLSISTDYTAAAVIVLLVLYLNS</sequence>
<keyword evidence="1" id="KW-0812">Transmembrane</keyword>
<gene>
    <name evidence="2" type="ORF">TCIL3000_8_5430</name>
</gene>
<dbReference type="VEuPathDB" id="TriTrypDB:TcIL3000_8_5430"/>
<keyword evidence="1" id="KW-1133">Transmembrane helix</keyword>
<keyword evidence="1" id="KW-0472">Membrane</keyword>
<feature type="transmembrane region" description="Helical" evidence="1">
    <location>
        <begin position="192"/>
        <end position="211"/>
    </location>
</feature>
<accession>G0USF8</accession>
<name>G0USF8_TRYCI</name>
<feature type="transmembrane region" description="Helical" evidence="1">
    <location>
        <begin position="57"/>
        <end position="77"/>
    </location>
</feature>
<feature type="transmembrane region" description="Helical" evidence="1">
    <location>
        <begin position="120"/>
        <end position="144"/>
    </location>
</feature>
<dbReference type="AlphaFoldDB" id="G0USF8"/>